<reference evidence="13" key="1">
    <citation type="submission" date="2015-11" db="EMBL/GenBank/DDBJ databases">
        <authorList>
            <person name="Varghese N."/>
        </authorList>
    </citation>
    <scope>NUCLEOTIDE SEQUENCE [LARGE SCALE GENOMIC DNA]</scope>
</reference>
<dbReference type="GO" id="GO:0016114">
    <property type="term" value="P:terpenoid biosynthetic process"/>
    <property type="evidence" value="ECO:0007669"/>
    <property type="project" value="UniProtKB-UniRule"/>
</dbReference>
<evidence type="ECO:0000256" key="9">
    <source>
        <dbReference type="HAMAP-Rule" id="MF_00061"/>
    </source>
</evidence>
<evidence type="ECO:0000256" key="4">
    <source>
        <dbReference type="ARBA" id="ARBA00022679"/>
    </source>
</evidence>
<evidence type="ECO:0000256" key="6">
    <source>
        <dbReference type="ARBA" id="ARBA00022777"/>
    </source>
</evidence>
<dbReference type="PANTHER" id="PTHR43527">
    <property type="entry name" value="4-DIPHOSPHOCYTIDYL-2-C-METHYL-D-ERYTHRITOL KINASE, CHLOROPLASTIC"/>
    <property type="match status" value="1"/>
</dbReference>
<evidence type="ECO:0000313" key="12">
    <source>
        <dbReference type="EMBL" id="CUU06517.1"/>
    </source>
</evidence>
<evidence type="ECO:0000256" key="1">
    <source>
        <dbReference type="ARBA" id="ARBA00009684"/>
    </source>
</evidence>
<feature type="active site" evidence="9">
    <location>
        <position position="135"/>
    </location>
</feature>
<dbReference type="AlphaFoldDB" id="A0A0S4N670"/>
<evidence type="ECO:0000313" key="13">
    <source>
        <dbReference type="Proteomes" id="UP000320623"/>
    </source>
</evidence>
<keyword evidence="5 9" id="KW-0547">Nucleotide-binding</keyword>
<evidence type="ECO:0000259" key="10">
    <source>
        <dbReference type="Pfam" id="PF00288"/>
    </source>
</evidence>
<dbReference type="InterPro" id="IPR004424">
    <property type="entry name" value="IspE"/>
</dbReference>
<dbReference type="Pfam" id="PF00288">
    <property type="entry name" value="GHMP_kinases_N"/>
    <property type="match status" value="1"/>
</dbReference>
<feature type="domain" description="GHMP kinase N-terminal" evidence="10">
    <location>
        <begin position="65"/>
        <end position="143"/>
    </location>
</feature>
<dbReference type="InterPro" id="IPR036554">
    <property type="entry name" value="GHMP_kinase_C_sf"/>
</dbReference>
<dbReference type="InterPro" id="IPR020568">
    <property type="entry name" value="Ribosomal_Su5_D2-typ_SF"/>
</dbReference>
<protein>
    <recommendedName>
        <fullName evidence="3 9">4-diphosphocytidyl-2-C-methyl-D-erythritol kinase</fullName>
        <shortName evidence="9">CMK</shortName>
        <ecNumber evidence="2 9">2.7.1.148</ecNumber>
    </recommendedName>
    <alternativeName>
        <fullName evidence="8 9">4-(cytidine-5'-diphospho)-2-C-methyl-D-erythritol kinase</fullName>
    </alternativeName>
</protein>
<dbReference type="GO" id="GO:0050515">
    <property type="term" value="F:4-(cytidine 5'-diphospho)-2-C-methyl-D-erythritol kinase activity"/>
    <property type="evidence" value="ECO:0007669"/>
    <property type="project" value="UniProtKB-UniRule"/>
</dbReference>
<dbReference type="Gene3D" id="3.30.230.10">
    <property type="match status" value="1"/>
</dbReference>
<sequence>MESVKVLSPAKINIGLRVLRKRPDGYHDIETIFHEVKLFDEIEVEVSDRIEFETDSSEVPLDFENLCLRSARIFIESFGIHSGVRIFLKKVIPVGAGLGGGSSDAAGVLKALNILFETGADGDFLCELAGLIGSDVPFFIRGGTAYATGRGEVIEPLQVDFPYKIVLVYPNIKISTAWAYGNLKLRDHAGKRSLKEIFIQYINSPENLKMEIENDFEELVFSHYPEVGKIKAKLYELGALFSLMSGSGSTVFGFFDEIRNEEEILSAFGGYRVFILR</sequence>
<accession>A0A0S4N670</accession>
<dbReference type="InterPro" id="IPR014721">
    <property type="entry name" value="Ribsml_uS5_D2-typ_fold_subgr"/>
</dbReference>
<keyword evidence="13" id="KW-1185">Reference proteome</keyword>
<name>A0A0S4N670_9BACT</name>
<dbReference type="RefSeq" id="WP_140945275.1">
    <property type="nucleotide sequence ID" value="NZ_FAOO01000010.1"/>
</dbReference>
<comment type="pathway">
    <text evidence="9">Isoprenoid biosynthesis; isopentenyl diphosphate biosynthesis via DXP pathway; isopentenyl diphosphate from 1-deoxy-D-xylulose 5-phosphate: step 3/6.</text>
</comment>
<dbReference type="PIRSF" id="PIRSF010376">
    <property type="entry name" value="IspE"/>
    <property type="match status" value="1"/>
</dbReference>
<dbReference type="GO" id="GO:0005524">
    <property type="term" value="F:ATP binding"/>
    <property type="evidence" value="ECO:0007669"/>
    <property type="project" value="UniProtKB-UniRule"/>
</dbReference>
<dbReference type="InterPro" id="IPR006204">
    <property type="entry name" value="GHMP_kinase_N_dom"/>
</dbReference>
<dbReference type="PANTHER" id="PTHR43527:SF2">
    <property type="entry name" value="4-DIPHOSPHOCYTIDYL-2-C-METHYL-D-ERYTHRITOL KINASE, CHLOROPLASTIC"/>
    <property type="match status" value="1"/>
</dbReference>
<dbReference type="Proteomes" id="UP000320623">
    <property type="component" value="Unassembled WGS sequence"/>
</dbReference>
<comment type="similarity">
    <text evidence="1 9">Belongs to the GHMP kinase family. IspE subfamily.</text>
</comment>
<organism evidence="12 13">
    <name type="scientific">Candidatus Thermokryptus mobilis</name>
    <dbReference type="NCBI Taxonomy" id="1643428"/>
    <lineage>
        <taxon>Bacteria</taxon>
        <taxon>Pseudomonadati</taxon>
        <taxon>Candidatus Kryptoniota</taxon>
        <taxon>Candidatus Thermokryptus</taxon>
    </lineage>
</organism>
<keyword evidence="6 9" id="KW-0418">Kinase</keyword>
<dbReference type="GO" id="GO:0019288">
    <property type="term" value="P:isopentenyl diphosphate biosynthetic process, methylerythritol 4-phosphate pathway"/>
    <property type="evidence" value="ECO:0007669"/>
    <property type="project" value="UniProtKB-UniRule"/>
</dbReference>
<dbReference type="OrthoDB" id="9809438at2"/>
<comment type="catalytic activity">
    <reaction evidence="9">
        <text>4-CDP-2-C-methyl-D-erythritol + ATP = 4-CDP-2-C-methyl-D-erythritol 2-phosphate + ADP + H(+)</text>
        <dbReference type="Rhea" id="RHEA:18437"/>
        <dbReference type="ChEBI" id="CHEBI:15378"/>
        <dbReference type="ChEBI" id="CHEBI:30616"/>
        <dbReference type="ChEBI" id="CHEBI:57823"/>
        <dbReference type="ChEBI" id="CHEBI:57919"/>
        <dbReference type="ChEBI" id="CHEBI:456216"/>
        <dbReference type="EC" id="2.7.1.148"/>
    </reaction>
</comment>
<dbReference type="Gene3D" id="3.30.70.890">
    <property type="entry name" value="GHMP kinase, C-terminal domain"/>
    <property type="match status" value="1"/>
</dbReference>
<evidence type="ECO:0000256" key="8">
    <source>
        <dbReference type="ARBA" id="ARBA00032554"/>
    </source>
</evidence>
<feature type="active site" evidence="9">
    <location>
        <position position="11"/>
    </location>
</feature>
<keyword evidence="9" id="KW-0414">Isoprene biosynthesis</keyword>
<comment type="function">
    <text evidence="9">Catalyzes the phosphorylation of the position 2 hydroxy group of 4-diphosphocytidyl-2C-methyl-D-erythritol.</text>
</comment>
<feature type="binding site" evidence="9">
    <location>
        <begin position="93"/>
        <end position="103"/>
    </location>
    <ligand>
        <name>ATP</name>
        <dbReference type="ChEBI" id="CHEBI:30616"/>
    </ligand>
</feature>
<gene>
    <name evidence="9" type="primary">ispE</name>
    <name evidence="12" type="ORF">JGI1_01536</name>
</gene>
<evidence type="ECO:0000256" key="3">
    <source>
        <dbReference type="ARBA" id="ARBA00017473"/>
    </source>
</evidence>
<proteinExistence type="inferred from homology"/>
<dbReference type="SUPFAM" id="SSF55060">
    <property type="entry name" value="GHMP Kinase, C-terminal domain"/>
    <property type="match status" value="1"/>
</dbReference>
<dbReference type="EC" id="2.7.1.148" evidence="2 9"/>
<evidence type="ECO:0000256" key="5">
    <source>
        <dbReference type="ARBA" id="ARBA00022741"/>
    </source>
</evidence>
<dbReference type="HAMAP" id="MF_00061">
    <property type="entry name" value="IspE"/>
    <property type="match status" value="1"/>
</dbReference>
<keyword evidence="7 9" id="KW-0067">ATP-binding</keyword>
<evidence type="ECO:0000256" key="2">
    <source>
        <dbReference type="ARBA" id="ARBA00012052"/>
    </source>
</evidence>
<evidence type="ECO:0000259" key="11">
    <source>
        <dbReference type="Pfam" id="PF08544"/>
    </source>
</evidence>
<dbReference type="Pfam" id="PF08544">
    <property type="entry name" value="GHMP_kinases_C"/>
    <property type="match status" value="1"/>
</dbReference>
<feature type="domain" description="GHMP kinase C-terminal" evidence="11">
    <location>
        <begin position="213"/>
        <end position="267"/>
    </location>
</feature>
<evidence type="ECO:0000256" key="7">
    <source>
        <dbReference type="ARBA" id="ARBA00022840"/>
    </source>
</evidence>
<dbReference type="InterPro" id="IPR013750">
    <property type="entry name" value="GHMP_kinase_C_dom"/>
</dbReference>
<keyword evidence="4 9" id="KW-0808">Transferase</keyword>
<dbReference type="EMBL" id="FAOO01000010">
    <property type="protein sequence ID" value="CUU06517.1"/>
    <property type="molecule type" value="Genomic_DNA"/>
</dbReference>
<dbReference type="UniPathway" id="UPA00056">
    <property type="reaction ID" value="UER00094"/>
</dbReference>
<dbReference type="SUPFAM" id="SSF54211">
    <property type="entry name" value="Ribosomal protein S5 domain 2-like"/>
    <property type="match status" value="1"/>
</dbReference>
<dbReference type="NCBIfam" id="TIGR00154">
    <property type="entry name" value="ispE"/>
    <property type="match status" value="1"/>
</dbReference>
<dbReference type="STRING" id="1643428.GCA_001442855_01503"/>